<protein>
    <submittedName>
        <fullName evidence="1">Uncharacterized protein</fullName>
    </submittedName>
</protein>
<keyword evidence="2" id="KW-1185">Reference proteome</keyword>
<dbReference type="EMBL" id="KV453854">
    <property type="protein sequence ID" value="ODV84914.1"/>
    <property type="molecule type" value="Genomic_DNA"/>
</dbReference>
<dbReference type="GO" id="GO:0031511">
    <property type="term" value="C:Mis6-Sim4 complex"/>
    <property type="evidence" value="ECO:0007669"/>
    <property type="project" value="InterPro"/>
</dbReference>
<organism evidence="1 2">
    <name type="scientific">[Candida] arabinofermentans NRRL YB-2248</name>
    <dbReference type="NCBI Taxonomy" id="983967"/>
    <lineage>
        <taxon>Eukaryota</taxon>
        <taxon>Fungi</taxon>
        <taxon>Dikarya</taxon>
        <taxon>Ascomycota</taxon>
        <taxon>Saccharomycotina</taxon>
        <taxon>Pichiomycetes</taxon>
        <taxon>Pichiales</taxon>
        <taxon>Pichiaceae</taxon>
        <taxon>Ogataea</taxon>
        <taxon>Ogataea/Candida clade</taxon>
    </lineage>
</organism>
<evidence type="ECO:0000313" key="1">
    <source>
        <dbReference type="EMBL" id="ODV84914.1"/>
    </source>
</evidence>
<dbReference type="AlphaFoldDB" id="A0A1E4SZK1"/>
<name>A0A1E4SZK1_9ASCO</name>
<gene>
    <name evidence="1" type="ORF">CANARDRAFT_176343</name>
</gene>
<reference evidence="2" key="1">
    <citation type="submission" date="2016-04" db="EMBL/GenBank/DDBJ databases">
        <title>Comparative genomics of biotechnologically important yeasts.</title>
        <authorList>
            <consortium name="DOE Joint Genome Institute"/>
            <person name="Riley R."/>
            <person name="Haridas S."/>
            <person name="Wolfe K.H."/>
            <person name="Lopes M.R."/>
            <person name="Hittinger C.T."/>
            <person name="Goker M."/>
            <person name="Salamov A."/>
            <person name="Wisecaver J."/>
            <person name="Long T.M."/>
            <person name="Aerts A.L."/>
            <person name="Barry K."/>
            <person name="Choi C."/>
            <person name="Clum A."/>
            <person name="Coughlan A.Y."/>
            <person name="Deshpande S."/>
            <person name="Douglass A.P."/>
            <person name="Hanson S.J."/>
            <person name="Klenk H.-P."/>
            <person name="Labutti K."/>
            <person name="Lapidus A."/>
            <person name="Lindquist E."/>
            <person name="Lipzen A."/>
            <person name="Meier-Kolthoff J.P."/>
            <person name="Ohm R.A."/>
            <person name="Otillar R.P."/>
            <person name="Pangilinan J."/>
            <person name="Peng Y."/>
            <person name="Rokas A."/>
            <person name="Rosa C.A."/>
            <person name="Scheuner C."/>
            <person name="Sibirny A.A."/>
            <person name="Slot J.C."/>
            <person name="Stielow J.B."/>
            <person name="Sun H."/>
            <person name="Kurtzman C.P."/>
            <person name="Blackwell M."/>
            <person name="Grigoriev I.V."/>
            <person name="Jeffries T.W."/>
        </authorList>
    </citation>
    <scope>NUCLEOTIDE SEQUENCE [LARGE SCALE GENOMIC DNA]</scope>
    <source>
        <strain evidence="2">NRRL YB-2248</strain>
    </source>
</reference>
<dbReference type="Proteomes" id="UP000094801">
    <property type="component" value="Unassembled WGS sequence"/>
</dbReference>
<proteinExistence type="predicted"/>
<accession>A0A1E4SZK1</accession>
<sequence length="282" mass="31716">MSETTTISYEELKQFILSQINILKSPLTVSKQLIKIADKQTNLGNTITAQNLELLVEQVNKYLNGQKRLFFNKQSILQISQQILNNEAELAKLRKQNLLKLNELTSLFGNGKIVDLNGTYNKSIELDGSDDDDDDDDEINNLNLNGLLNLKKTEILNIIGELPTSNELASDDVDLIEEYDSSVDELKESRDKFLQLTGKLEYYKSFRRKLEKFIGGGGGGGDDNDDNGAELQRNLVLNNNNELVNEIARSRILLVGVMNKLKDDASLKILKNKLHTVTENSI</sequence>
<dbReference type="InterPro" id="IPR025207">
    <property type="entry name" value="Sim4_Fta4"/>
</dbReference>
<evidence type="ECO:0000313" key="2">
    <source>
        <dbReference type="Proteomes" id="UP000094801"/>
    </source>
</evidence>
<dbReference type="Pfam" id="PF13093">
    <property type="entry name" value="FTA4"/>
    <property type="match status" value="1"/>
</dbReference>